<dbReference type="KEGG" id="bsen:DP114_13195"/>
<protein>
    <submittedName>
        <fullName evidence="1">Uncharacterized protein</fullName>
    </submittedName>
</protein>
<proteinExistence type="predicted"/>
<evidence type="ECO:0000313" key="2">
    <source>
        <dbReference type="Proteomes" id="UP000503129"/>
    </source>
</evidence>
<accession>A0A856MDD4</accession>
<evidence type="ECO:0000313" key="1">
    <source>
        <dbReference type="EMBL" id="QDL08718.1"/>
    </source>
</evidence>
<reference evidence="1 2" key="1">
    <citation type="submission" date="2018-06" db="EMBL/GenBank/DDBJ databases">
        <title>Comparative genomics of Brasilonema spp. strains.</title>
        <authorList>
            <person name="Alvarenga D.O."/>
            <person name="Fiore M.F."/>
            <person name="Varani A.M."/>
        </authorList>
    </citation>
    <scope>NUCLEOTIDE SEQUENCE [LARGE SCALE GENOMIC DNA]</scope>
    <source>
        <strain evidence="1 2">CENA114</strain>
    </source>
</reference>
<name>A0A856MDD4_9CYAN</name>
<dbReference type="Proteomes" id="UP000503129">
    <property type="component" value="Chromosome"/>
</dbReference>
<dbReference type="AlphaFoldDB" id="A0A856MDD4"/>
<keyword evidence="2" id="KW-1185">Reference proteome</keyword>
<gene>
    <name evidence="1" type="ORF">DP114_13195</name>
</gene>
<organism evidence="1 2">
    <name type="scientific">Brasilonema sennae CENA114</name>
    <dbReference type="NCBI Taxonomy" id="415709"/>
    <lineage>
        <taxon>Bacteria</taxon>
        <taxon>Bacillati</taxon>
        <taxon>Cyanobacteriota</taxon>
        <taxon>Cyanophyceae</taxon>
        <taxon>Nostocales</taxon>
        <taxon>Scytonemataceae</taxon>
        <taxon>Brasilonema</taxon>
        <taxon>Bromeliae group (in: Brasilonema)</taxon>
    </lineage>
</organism>
<dbReference type="EMBL" id="CP030118">
    <property type="protein sequence ID" value="QDL08718.1"/>
    <property type="molecule type" value="Genomic_DNA"/>
</dbReference>
<sequence length="79" mass="8856">MISIPGLLFFQLLLLDNKLVVEQVFSTYSGLRLDKIQKYRCNIPSKEVGEPVRMTAFPTEASGVEHCNAPPTPDVYLSE</sequence>